<accession>A0AAE3YES8</accession>
<keyword evidence="4" id="KW-0131">Cell cycle</keyword>
<evidence type="ECO:0000256" key="3">
    <source>
        <dbReference type="ARBA" id="ARBA00022829"/>
    </source>
</evidence>
<evidence type="ECO:0000256" key="1">
    <source>
        <dbReference type="ARBA" id="ARBA00022490"/>
    </source>
</evidence>
<comment type="caution">
    <text evidence="5">The sequence shown here is derived from an EMBL/GenBank/DDBJ whole genome shotgun (WGS) entry which is preliminary data.</text>
</comment>
<dbReference type="RefSeq" id="WP_309849093.1">
    <property type="nucleotide sequence ID" value="NZ_BAAAIU010000024.1"/>
</dbReference>
<name>A0AAE3YES8_9MICC</name>
<keyword evidence="6" id="KW-1185">Reference proteome</keyword>
<dbReference type="InterPro" id="IPR005234">
    <property type="entry name" value="ScpB_csome_segregation"/>
</dbReference>
<dbReference type="EMBL" id="JAVDUI010000001">
    <property type="protein sequence ID" value="MDR6891377.1"/>
    <property type="molecule type" value="Genomic_DNA"/>
</dbReference>
<evidence type="ECO:0000256" key="2">
    <source>
        <dbReference type="ARBA" id="ARBA00022618"/>
    </source>
</evidence>
<dbReference type="GO" id="GO:0051301">
    <property type="term" value="P:cell division"/>
    <property type="evidence" value="ECO:0007669"/>
    <property type="project" value="UniProtKB-KW"/>
</dbReference>
<dbReference type="PANTHER" id="PTHR34298:SF2">
    <property type="entry name" value="SEGREGATION AND CONDENSATION PROTEIN B"/>
    <property type="match status" value="1"/>
</dbReference>
<dbReference type="NCBIfam" id="TIGR00281">
    <property type="entry name" value="SMC-Scp complex subunit ScpB"/>
    <property type="match status" value="1"/>
</dbReference>
<protein>
    <submittedName>
        <fullName evidence="5">Segregation and condensation protein B</fullName>
    </submittedName>
</protein>
<dbReference type="GO" id="GO:0051304">
    <property type="term" value="P:chromosome separation"/>
    <property type="evidence" value="ECO:0007669"/>
    <property type="project" value="InterPro"/>
</dbReference>
<dbReference type="PANTHER" id="PTHR34298">
    <property type="entry name" value="SEGREGATION AND CONDENSATION PROTEIN B"/>
    <property type="match status" value="1"/>
</dbReference>
<dbReference type="PIRSF" id="PIRSF019345">
    <property type="entry name" value="ScpB"/>
    <property type="match status" value="1"/>
</dbReference>
<dbReference type="InterPro" id="IPR036388">
    <property type="entry name" value="WH-like_DNA-bd_sf"/>
</dbReference>
<keyword evidence="1" id="KW-0963">Cytoplasm</keyword>
<dbReference type="Pfam" id="PF04079">
    <property type="entry name" value="SMC_ScpB"/>
    <property type="match status" value="1"/>
</dbReference>
<dbReference type="Gene3D" id="1.10.10.10">
    <property type="entry name" value="Winged helix-like DNA-binding domain superfamily/Winged helix DNA-binding domain"/>
    <property type="match status" value="2"/>
</dbReference>
<gene>
    <name evidence="5" type="ORF">J2S35_000317</name>
</gene>
<evidence type="ECO:0000313" key="5">
    <source>
        <dbReference type="EMBL" id="MDR6891377.1"/>
    </source>
</evidence>
<dbReference type="AlphaFoldDB" id="A0AAE3YES8"/>
<proteinExistence type="predicted"/>
<dbReference type="InterPro" id="IPR036390">
    <property type="entry name" value="WH_DNA-bd_sf"/>
</dbReference>
<organism evidence="5 6">
    <name type="scientific">Falsarthrobacter nasiphocae</name>
    <dbReference type="NCBI Taxonomy" id="189863"/>
    <lineage>
        <taxon>Bacteria</taxon>
        <taxon>Bacillati</taxon>
        <taxon>Actinomycetota</taxon>
        <taxon>Actinomycetes</taxon>
        <taxon>Micrococcales</taxon>
        <taxon>Micrococcaceae</taxon>
        <taxon>Falsarthrobacter</taxon>
    </lineage>
</organism>
<dbReference type="SUPFAM" id="SSF46785">
    <property type="entry name" value="Winged helix' DNA-binding domain"/>
    <property type="match status" value="2"/>
</dbReference>
<reference evidence="5" key="1">
    <citation type="submission" date="2023-07" db="EMBL/GenBank/DDBJ databases">
        <title>Sequencing the genomes of 1000 actinobacteria strains.</title>
        <authorList>
            <person name="Klenk H.-P."/>
        </authorList>
    </citation>
    <scope>NUCLEOTIDE SEQUENCE</scope>
    <source>
        <strain evidence="5">DSM 13988</strain>
    </source>
</reference>
<keyword evidence="3" id="KW-0159">Chromosome partition</keyword>
<evidence type="ECO:0000313" key="6">
    <source>
        <dbReference type="Proteomes" id="UP001247307"/>
    </source>
</evidence>
<evidence type="ECO:0000256" key="4">
    <source>
        <dbReference type="ARBA" id="ARBA00023306"/>
    </source>
</evidence>
<dbReference type="Proteomes" id="UP001247307">
    <property type="component" value="Unassembled WGS sequence"/>
</dbReference>
<keyword evidence="2" id="KW-0132">Cell division</keyword>
<sequence length="215" mass="22808">MSDSQESLEAGLSEGLLAAVEAVLMVADGPVSAAELARALDEDESTAEAAIAALQAEYAGGAGARPRGFEIRRSGGGWRVYARPEHREVVERFVLSGQRVRLSQAALETLAVIAYRQPVARSEVAAIRGVNVDSVVKTLQHRELIDEQGVHPATGATLYGTTRLFLERLGIESLEELPQISPLLPGVGDLEEIETGEPELGAVDAAETVEGERGL</sequence>